<keyword evidence="1" id="KW-1133">Transmembrane helix</keyword>
<accession>A0A520XGB8</accession>
<organism evidence="2 3">
    <name type="scientific">Candidatus Acidulodesulfobacterium acidiphilum</name>
    <dbReference type="NCBI Taxonomy" id="2597224"/>
    <lineage>
        <taxon>Bacteria</taxon>
        <taxon>Deltaproteobacteria</taxon>
        <taxon>Candidatus Acidulodesulfobacterales</taxon>
        <taxon>Candidatus Acidulodesulfobacterium</taxon>
    </lineage>
</organism>
<feature type="transmembrane region" description="Helical" evidence="1">
    <location>
        <begin position="34"/>
        <end position="52"/>
    </location>
</feature>
<evidence type="ECO:0000313" key="3">
    <source>
        <dbReference type="Proteomes" id="UP000322454"/>
    </source>
</evidence>
<comment type="caution">
    <text evidence="2">The sequence shown here is derived from an EMBL/GenBank/DDBJ whole genome shotgun (WGS) entry which is preliminary data.</text>
</comment>
<reference evidence="2 3" key="1">
    <citation type="submission" date="2019-01" db="EMBL/GenBank/DDBJ databases">
        <title>Insights into ecological role of a new deltaproteobacterial order Candidatus Sinidesulfobacterales (Sva0485) by metagenomics and metatranscriptomics.</title>
        <authorList>
            <person name="Tan S."/>
            <person name="Liu J."/>
            <person name="Fang Y."/>
            <person name="Hedlund B."/>
            <person name="Lian Z.-H."/>
            <person name="Huang L.-Y."/>
            <person name="Li J.-T."/>
            <person name="Huang L.-N."/>
            <person name="Li W.-J."/>
            <person name="Jiang H.-C."/>
            <person name="Dong H.-L."/>
            <person name="Shu W.-S."/>
        </authorList>
    </citation>
    <scope>NUCLEOTIDE SEQUENCE [LARGE SCALE GENOMIC DNA]</scope>
    <source>
        <strain evidence="2">AP4</strain>
    </source>
</reference>
<evidence type="ECO:0000256" key="1">
    <source>
        <dbReference type="SAM" id="Phobius"/>
    </source>
</evidence>
<keyword evidence="1" id="KW-0472">Membrane</keyword>
<gene>
    <name evidence="2" type="ORF">EVJ48_01775</name>
</gene>
<keyword evidence="1" id="KW-0812">Transmembrane</keyword>
<protein>
    <submittedName>
        <fullName evidence="2">Uncharacterized protein</fullName>
    </submittedName>
</protein>
<dbReference type="AlphaFoldDB" id="A0A520XGB8"/>
<evidence type="ECO:0000313" key="2">
    <source>
        <dbReference type="EMBL" id="RZV40247.1"/>
    </source>
</evidence>
<feature type="transmembrane region" description="Helical" evidence="1">
    <location>
        <begin position="6"/>
        <end position="27"/>
    </location>
</feature>
<dbReference type="Proteomes" id="UP000322454">
    <property type="component" value="Unassembled WGS sequence"/>
</dbReference>
<name>A0A520XGB8_9DELT</name>
<sequence>MYKDHVVKALSIIFIIFLCFFLPFLFLKLFYGRYFTFVFGDMFSKVFTFVKYGYYGYIYVSPTKHSSALLGIYFYIVLFLFLSTLAILLIRFFLKEDEKNIKDYCIKSDKKNKFSLDVLDDKKRLGE</sequence>
<feature type="transmembrane region" description="Helical" evidence="1">
    <location>
        <begin position="72"/>
        <end position="94"/>
    </location>
</feature>
<dbReference type="EMBL" id="SHMQ01000002">
    <property type="protein sequence ID" value="RZV40247.1"/>
    <property type="molecule type" value="Genomic_DNA"/>
</dbReference>
<proteinExistence type="predicted"/>